<dbReference type="Proteomes" id="UP001408356">
    <property type="component" value="Unassembled WGS sequence"/>
</dbReference>
<comment type="caution">
    <text evidence="4">The sequence shown here is derived from an EMBL/GenBank/DDBJ whole genome shotgun (WGS) entry which is preliminary data.</text>
</comment>
<dbReference type="PANTHER" id="PTHR22935:SF97">
    <property type="entry name" value="BETA-LACTAMASE-RELATED DOMAIN-CONTAINING PROTEIN"/>
    <property type="match status" value="1"/>
</dbReference>
<dbReference type="Pfam" id="PF00144">
    <property type="entry name" value="Beta-lactamase"/>
    <property type="match status" value="1"/>
</dbReference>
<dbReference type="InterPro" id="IPR012338">
    <property type="entry name" value="Beta-lactam/transpept-like"/>
</dbReference>
<reference evidence="4 5" key="1">
    <citation type="journal article" date="2024" name="J. Plant Pathol.">
        <title>Sequence and assembly of the genome of Seiridium unicorne, isolate CBS 538.82, causal agent of cypress canker disease.</title>
        <authorList>
            <person name="Scali E."/>
            <person name="Rocca G.D."/>
            <person name="Danti R."/>
            <person name="Garbelotto M."/>
            <person name="Barberini S."/>
            <person name="Baroncelli R."/>
            <person name="Emiliani G."/>
        </authorList>
    </citation>
    <scope>NUCLEOTIDE SEQUENCE [LARGE SCALE GENOMIC DNA]</scope>
    <source>
        <strain evidence="4 5">BM-138-508</strain>
    </source>
</reference>
<evidence type="ECO:0000313" key="4">
    <source>
        <dbReference type="EMBL" id="KAK9416978.1"/>
    </source>
</evidence>
<proteinExistence type="predicted"/>
<name>A0ABR2UQN1_9PEZI</name>
<dbReference type="EMBL" id="JARVKF010000402">
    <property type="protein sequence ID" value="KAK9416978.1"/>
    <property type="molecule type" value="Genomic_DNA"/>
</dbReference>
<dbReference type="InterPro" id="IPR051478">
    <property type="entry name" value="Beta-lactamase-like_AB/R"/>
</dbReference>
<feature type="domain" description="Beta-lactamase-like ARB-00930-like C-terminal" evidence="3">
    <location>
        <begin position="438"/>
        <end position="576"/>
    </location>
</feature>
<gene>
    <name evidence="4" type="ORF">SUNI508_09217</name>
</gene>
<feature type="chain" id="PRO_5045830906" evidence="1">
    <location>
        <begin position="24"/>
        <end position="593"/>
    </location>
</feature>
<keyword evidence="1" id="KW-0732">Signal</keyword>
<dbReference type="PANTHER" id="PTHR22935">
    <property type="entry name" value="PENICILLIN-BINDING PROTEIN"/>
    <property type="match status" value="1"/>
</dbReference>
<evidence type="ECO:0000259" key="2">
    <source>
        <dbReference type="Pfam" id="PF00144"/>
    </source>
</evidence>
<dbReference type="InterPro" id="IPR058664">
    <property type="entry name" value="ARB_00930-like_C"/>
</dbReference>
<evidence type="ECO:0000259" key="3">
    <source>
        <dbReference type="Pfam" id="PF26335"/>
    </source>
</evidence>
<dbReference type="Gene3D" id="3.40.710.10">
    <property type="entry name" value="DD-peptidase/beta-lactamase superfamily"/>
    <property type="match status" value="1"/>
</dbReference>
<accession>A0ABR2UQN1</accession>
<protein>
    <submittedName>
        <fullName evidence="4">Beta-lactamase/transpeptidase-like protein</fullName>
    </submittedName>
</protein>
<keyword evidence="5" id="KW-1185">Reference proteome</keyword>
<feature type="domain" description="Beta-lactamase-related" evidence="2">
    <location>
        <begin position="113"/>
        <end position="415"/>
    </location>
</feature>
<evidence type="ECO:0000256" key="1">
    <source>
        <dbReference type="SAM" id="SignalP"/>
    </source>
</evidence>
<sequence>MRSIHSLEVTMLSFLALLHGIQASPNPPCPLLNAYYPSPINLTTSDRIGSAAAGSETQLLQALRNGSAFGQLDPNMTTFSVDVYSLHSEESLFTYHYTPELLSSLGTSGVSVVDSNSVFRVGSVSKLWTVFLYLIEAGDDSWNRPITDFVPELAAITERKPSSEDQVDNVSWESITVGALASQMSGIGRDSAYSAELAGGLESLGLTNQGGNIHSACGDPARTMLPCNRTAFFEDFSFQHPVTESWLTPVYSNTNYQILSYALENITGKTMEDIFTHSLVQRLDLNGTYYATPATMDSSFIPINSTISWWDGNTLDETPAGGYYSNINDMHTIGKAMLNSTLLSPVQTRRWMKPSAFTSNPDFAVGAPWEIMRAPGSPVSWMYTKSGDLGMYSALVGLMPDLGLGFSVLSGGASTTAQVATVASIVSAQFVPALWDQAKDETSEIYGGTYTDESTNSTFVVSVASDSPGLLVEEFTIGGEDVISLLGSMLGSSLTVRLYTMGLSQAGIDDSTTVSWRAIFETAALQSASTPSRNCVSWQLVNQYLYGGVGLDEFLFLLDPSGQSAISLESRIVGVSELKSGNSTVASRRLLRH</sequence>
<dbReference type="Pfam" id="PF26335">
    <property type="entry name" value="ARB_00930_C"/>
    <property type="match status" value="1"/>
</dbReference>
<dbReference type="InterPro" id="IPR001466">
    <property type="entry name" value="Beta-lactam-related"/>
</dbReference>
<evidence type="ECO:0000313" key="5">
    <source>
        <dbReference type="Proteomes" id="UP001408356"/>
    </source>
</evidence>
<organism evidence="4 5">
    <name type="scientific">Seiridium unicorne</name>
    <dbReference type="NCBI Taxonomy" id="138068"/>
    <lineage>
        <taxon>Eukaryota</taxon>
        <taxon>Fungi</taxon>
        <taxon>Dikarya</taxon>
        <taxon>Ascomycota</taxon>
        <taxon>Pezizomycotina</taxon>
        <taxon>Sordariomycetes</taxon>
        <taxon>Xylariomycetidae</taxon>
        <taxon>Amphisphaeriales</taxon>
        <taxon>Sporocadaceae</taxon>
        <taxon>Seiridium</taxon>
    </lineage>
</organism>
<dbReference type="SUPFAM" id="SSF56601">
    <property type="entry name" value="beta-lactamase/transpeptidase-like"/>
    <property type="match status" value="1"/>
</dbReference>
<feature type="signal peptide" evidence="1">
    <location>
        <begin position="1"/>
        <end position="23"/>
    </location>
</feature>